<dbReference type="OrthoDB" id="10042529at2759"/>
<evidence type="ECO:0000313" key="1">
    <source>
        <dbReference type="EMBL" id="CAF1493869.1"/>
    </source>
</evidence>
<organism evidence="1 2">
    <name type="scientific">Adineta steineri</name>
    <dbReference type="NCBI Taxonomy" id="433720"/>
    <lineage>
        <taxon>Eukaryota</taxon>
        <taxon>Metazoa</taxon>
        <taxon>Spiralia</taxon>
        <taxon>Gnathifera</taxon>
        <taxon>Rotifera</taxon>
        <taxon>Eurotatoria</taxon>
        <taxon>Bdelloidea</taxon>
        <taxon>Adinetida</taxon>
        <taxon>Adinetidae</taxon>
        <taxon>Adineta</taxon>
    </lineage>
</organism>
<dbReference type="Proteomes" id="UP000663891">
    <property type="component" value="Unassembled WGS sequence"/>
</dbReference>
<proteinExistence type="predicted"/>
<accession>A0A815SQF1</accession>
<dbReference type="EMBL" id="CAJNON010001954">
    <property type="protein sequence ID" value="CAF1493869.1"/>
    <property type="molecule type" value="Genomic_DNA"/>
</dbReference>
<dbReference type="AlphaFoldDB" id="A0A815SQF1"/>
<sequence>MDNYNINSKLMTDIQKNGDVTGKLINVPLSTGFNQQKCQCQHSINVASENVLLNSSSISHQHASTSGTSEVQLVISPTRPSRRCLSNASNDDDFQDVSYKKSKQINNQSGSTIRKGETADSVFPEFLGFLGFYSYFLDSCCTPEILRIFKIFIVLLRFQLDSLDSAVL</sequence>
<name>A0A815SQF1_9BILA</name>
<evidence type="ECO:0000313" key="2">
    <source>
        <dbReference type="Proteomes" id="UP000663891"/>
    </source>
</evidence>
<gene>
    <name evidence="1" type="ORF">VCS650_LOCUS41857</name>
</gene>
<protein>
    <submittedName>
        <fullName evidence="1">Uncharacterized protein</fullName>
    </submittedName>
</protein>
<reference evidence="1" key="1">
    <citation type="submission" date="2021-02" db="EMBL/GenBank/DDBJ databases">
        <authorList>
            <person name="Nowell W R."/>
        </authorList>
    </citation>
    <scope>NUCLEOTIDE SEQUENCE</scope>
</reference>
<comment type="caution">
    <text evidence="1">The sequence shown here is derived from an EMBL/GenBank/DDBJ whole genome shotgun (WGS) entry which is preliminary data.</text>
</comment>